<organism evidence="4 5">
    <name type="scientific">Thermoactinomyces mirandus</name>
    <dbReference type="NCBI Taxonomy" id="2756294"/>
    <lineage>
        <taxon>Bacteria</taxon>
        <taxon>Bacillati</taxon>
        <taxon>Bacillota</taxon>
        <taxon>Bacilli</taxon>
        <taxon>Bacillales</taxon>
        <taxon>Thermoactinomycetaceae</taxon>
        <taxon>Thermoactinomyces</taxon>
    </lineage>
</organism>
<dbReference type="EMBL" id="JACEOL010000028">
    <property type="protein sequence ID" value="MBA4602309.1"/>
    <property type="molecule type" value="Genomic_DNA"/>
</dbReference>
<feature type="region of interest" description="Disordered" evidence="1">
    <location>
        <begin position="50"/>
        <end position="91"/>
    </location>
</feature>
<dbReference type="SUPFAM" id="SSF55797">
    <property type="entry name" value="PR-1-like"/>
    <property type="match status" value="1"/>
</dbReference>
<feature type="chain" id="PRO_5038883831" description="SCP domain-containing protein" evidence="2">
    <location>
        <begin position="22"/>
        <end position="222"/>
    </location>
</feature>
<evidence type="ECO:0000256" key="1">
    <source>
        <dbReference type="SAM" id="MobiDB-lite"/>
    </source>
</evidence>
<gene>
    <name evidence="4" type="ORF">H2C83_08265</name>
</gene>
<dbReference type="RefSeq" id="WP_181739704.1">
    <property type="nucleotide sequence ID" value="NZ_JACEOL010000028.1"/>
</dbReference>
<feature type="domain" description="SCP" evidence="3">
    <location>
        <begin position="104"/>
        <end position="219"/>
    </location>
</feature>
<evidence type="ECO:0000259" key="3">
    <source>
        <dbReference type="Pfam" id="PF00188"/>
    </source>
</evidence>
<evidence type="ECO:0000256" key="2">
    <source>
        <dbReference type="SAM" id="SignalP"/>
    </source>
</evidence>
<dbReference type="InterPro" id="IPR014044">
    <property type="entry name" value="CAP_dom"/>
</dbReference>
<keyword evidence="5" id="KW-1185">Reference proteome</keyword>
<keyword evidence="2" id="KW-0732">Signal</keyword>
<evidence type="ECO:0000313" key="5">
    <source>
        <dbReference type="Proteomes" id="UP000538292"/>
    </source>
</evidence>
<protein>
    <recommendedName>
        <fullName evidence="3">SCP domain-containing protein</fullName>
    </recommendedName>
</protein>
<dbReference type="AlphaFoldDB" id="A0A7W1XS66"/>
<accession>A0A7W1XS66</accession>
<comment type="caution">
    <text evidence="4">The sequence shown here is derived from an EMBL/GenBank/DDBJ whole genome shotgun (WGS) entry which is preliminary data.</text>
</comment>
<dbReference type="Gene3D" id="3.40.33.10">
    <property type="entry name" value="CAP"/>
    <property type="match status" value="1"/>
</dbReference>
<reference evidence="4 5" key="1">
    <citation type="submission" date="2020-07" db="EMBL/GenBank/DDBJ databases">
        <title>Thermoactinomyces phylogeny.</title>
        <authorList>
            <person name="Dunlap C."/>
        </authorList>
    </citation>
    <scope>NUCLEOTIDE SEQUENCE [LARGE SCALE GENOMIC DNA]</scope>
    <source>
        <strain evidence="4 5">AMNI-1</strain>
    </source>
</reference>
<feature type="compositionally biased region" description="Low complexity" evidence="1">
    <location>
        <begin position="76"/>
        <end position="89"/>
    </location>
</feature>
<dbReference type="NCBIfam" id="TIGR02909">
    <property type="entry name" value="spore_YkwD"/>
    <property type="match status" value="1"/>
</dbReference>
<evidence type="ECO:0000313" key="4">
    <source>
        <dbReference type="EMBL" id="MBA4602309.1"/>
    </source>
</evidence>
<dbReference type="Pfam" id="PF00188">
    <property type="entry name" value="CAP"/>
    <property type="match status" value="1"/>
</dbReference>
<dbReference type="CDD" id="cd05379">
    <property type="entry name" value="CAP_bacterial"/>
    <property type="match status" value="1"/>
</dbReference>
<feature type="signal peptide" evidence="2">
    <location>
        <begin position="1"/>
        <end position="21"/>
    </location>
</feature>
<dbReference type="PANTHER" id="PTHR31157">
    <property type="entry name" value="SCP DOMAIN-CONTAINING PROTEIN"/>
    <property type="match status" value="1"/>
</dbReference>
<dbReference type="InterPro" id="IPR014258">
    <property type="entry name" value="CAP_domain_YkwD-like"/>
</dbReference>
<dbReference type="InterPro" id="IPR035940">
    <property type="entry name" value="CAP_sf"/>
</dbReference>
<dbReference type="Proteomes" id="UP000538292">
    <property type="component" value="Unassembled WGS sequence"/>
</dbReference>
<proteinExistence type="predicted"/>
<dbReference type="PANTHER" id="PTHR31157:SF1">
    <property type="entry name" value="SCP DOMAIN-CONTAINING PROTEIN"/>
    <property type="match status" value="1"/>
</dbReference>
<feature type="compositionally biased region" description="Polar residues" evidence="1">
    <location>
        <begin position="50"/>
        <end position="75"/>
    </location>
</feature>
<name>A0A7W1XS66_9BACL</name>
<sequence>MSLQALAVGLMLFFSSLTGFDAVLDFFGIDKQVYLEHIQQTKQAIVLQETGPQNDQSAPSAQPAPSGQSDALSTTAQAAEQPSQSAPAQGTDAEVLQIEKDVFQLVNQEREKRGLKPLRLDADVSKVADRKSQDMKEKHYFDHQSPTYGSPFEMLQKHGIPFRAAGENIAAGQKTAKEVTNGWMNSEGHSANILNPDYTHIGIGYVQGGDYGTYWTQIFIQK</sequence>